<feature type="compositionally biased region" description="Basic and acidic residues" evidence="1">
    <location>
        <begin position="250"/>
        <end position="262"/>
    </location>
</feature>
<dbReference type="PANTHER" id="PTHR12181">
    <property type="entry name" value="LIPIN"/>
    <property type="match status" value="1"/>
</dbReference>
<evidence type="ECO:0000256" key="1">
    <source>
        <dbReference type="SAM" id="MobiDB-lite"/>
    </source>
</evidence>
<evidence type="ECO:0000313" key="4">
    <source>
        <dbReference type="Proteomes" id="UP001314170"/>
    </source>
</evidence>
<comment type="caution">
    <text evidence="3">The sequence shown here is derived from an EMBL/GenBank/DDBJ whole genome shotgun (WGS) entry which is preliminary data.</text>
</comment>
<organism evidence="3 4">
    <name type="scientific">Dovyalis caffra</name>
    <dbReference type="NCBI Taxonomy" id="77055"/>
    <lineage>
        <taxon>Eukaryota</taxon>
        <taxon>Viridiplantae</taxon>
        <taxon>Streptophyta</taxon>
        <taxon>Embryophyta</taxon>
        <taxon>Tracheophyta</taxon>
        <taxon>Spermatophyta</taxon>
        <taxon>Magnoliopsida</taxon>
        <taxon>eudicotyledons</taxon>
        <taxon>Gunneridae</taxon>
        <taxon>Pentapetalae</taxon>
        <taxon>rosids</taxon>
        <taxon>fabids</taxon>
        <taxon>Malpighiales</taxon>
        <taxon>Salicaceae</taxon>
        <taxon>Flacourtieae</taxon>
        <taxon>Dovyalis</taxon>
    </lineage>
</organism>
<dbReference type="EMBL" id="CAWUPB010001173">
    <property type="protein sequence ID" value="CAK7347562.1"/>
    <property type="molecule type" value="Genomic_DNA"/>
</dbReference>
<dbReference type="PANTHER" id="PTHR12181:SF12">
    <property type="entry name" value="PHOSPHATIDATE PHOSPHATASE"/>
    <property type="match status" value="1"/>
</dbReference>
<name>A0AAV1SB02_9ROSI</name>
<dbReference type="InterPro" id="IPR007651">
    <property type="entry name" value="Lipin_N"/>
</dbReference>
<feature type="region of interest" description="Disordered" evidence="1">
    <location>
        <begin position="226"/>
        <end position="262"/>
    </location>
</feature>
<evidence type="ECO:0000259" key="2">
    <source>
        <dbReference type="Pfam" id="PF04571"/>
    </source>
</evidence>
<evidence type="ECO:0000313" key="3">
    <source>
        <dbReference type="EMBL" id="CAK7347562.1"/>
    </source>
</evidence>
<proteinExistence type="predicted"/>
<feature type="region of interest" description="Disordered" evidence="1">
    <location>
        <begin position="150"/>
        <end position="170"/>
    </location>
</feature>
<protein>
    <recommendedName>
        <fullName evidence="2">Lipin N-terminal domain-containing protein</fullName>
    </recommendedName>
</protein>
<dbReference type="AlphaFoldDB" id="A0AAV1SB02"/>
<dbReference type="GO" id="GO:0008195">
    <property type="term" value="F:phosphatidate phosphatase activity"/>
    <property type="evidence" value="ECO:0007669"/>
    <property type="project" value="TreeGrafter"/>
</dbReference>
<sequence>MATNSPVFYVKGEAIPFCKTLGLRAQMYAVERLGSYITRGVTTVSGPFHPFGGAVDIIVVEQPDGSFKSSPWYVRFGKFQGVLKAREKVVTVTVNGVLADFHMYLDRRGEAFFLREVEGEEGEPVLYPSYSSDETDGQFQKNRRSMKSKSCNYDSHQLNSGDQLDGTNGSIVARTNSRRSRILGIVFGRKSVDDSYREEDDGAVVRISSLERAELAADLLEMKWSTNLDPSKPRKGNASDFSASDVLEGNGDKDMPTIDDKSQEGSFLHDAIETSADRCMSAEKTVSCNVEMGNDSQSDFMSLERSVEEASVEMLTLGSMDQIAETSTMAESVLGEKLGVVTGISRAIDEPNSQNADPDDTAKSLIAVVSAPESKISDVLEACAGENLGDQQSCDEKDASLPYHATSKEESGSRAQSFIYCETSECSILRLNGSTEQTHEALYLAGGGPREVHCSAENLQLTAEPLPEACEPKSAMKLEPSLCSCISLPSSVRTPQVFSLAQLNRDTLEQQPEAIELETEHVDASNSSNQTNPFSCMHIHDKVNLEVDTQMVGVESMLGSAEEVESMSIGTILSFRNTGQKMQDVKNIGKEIIRNELKPAVDSFGGSEHFHDSCGPTKIAIVPALESSEEEQFIFSDLDEFKLSKTQCELNFPGEKDEKNYSSFCLESNEEMNGSFDTSDASCSSRDKFVRESQLADLETTKENSNVTSSPIGIPKVNSFKDAEVSRLVESLPNMRSCIDNLDANDLNFPLSHSLDSISKSLEQTSSSTDESQCVKLDMDNEIQSAKEHSNIEGILNSEDLENAVSSSAFEAFKVPYAAIYRVICIVFYAELFLCKHLLYKRVGAEAASPAFDAEKLAIEKFTSMGPAATKDVRVCSLYFPRDGATPVVLFGTENIYE</sequence>
<gene>
    <name evidence="3" type="ORF">DCAF_LOCUS20250</name>
</gene>
<dbReference type="InterPro" id="IPR026058">
    <property type="entry name" value="LIPIN"/>
</dbReference>
<dbReference type="Pfam" id="PF04571">
    <property type="entry name" value="Lipin_N"/>
    <property type="match status" value="1"/>
</dbReference>
<reference evidence="3 4" key="1">
    <citation type="submission" date="2024-01" db="EMBL/GenBank/DDBJ databases">
        <authorList>
            <person name="Waweru B."/>
        </authorList>
    </citation>
    <scope>NUCLEOTIDE SEQUENCE [LARGE SCALE GENOMIC DNA]</scope>
</reference>
<accession>A0AAV1SB02</accession>
<keyword evidence="4" id="KW-1185">Reference proteome</keyword>
<dbReference type="Proteomes" id="UP001314170">
    <property type="component" value="Unassembled WGS sequence"/>
</dbReference>
<feature type="domain" description="Lipin N-terminal" evidence="2">
    <location>
        <begin position="38"/>
        <end position="121"/>
    </location>
</feature>